<dbReference type="GO" id="GO:0005737">
    <property type="term" value="C:cytoplasm"/>
    <property type="evidence" value="ECO:0007669"/>
    <property type="project" value="TreeGrafter"/>
</dbReference>
<feature type="site" description="Deprotonates C-terminal active site Cys" evidence="8">
    <location>
        <position position="25"/>
    </location>
</feature>
<evidence type="ECO:0000256" key="2">
    <source>
        <dbReference type="ARBA" id="ARBA00022448"/>
    </source>
</evidence>
<dbReference type="PANTHER" id="PTHR45663">
    <property type="entry name" value="GEO12009P1"/>
    <property type="match status" value="1"/>
</dbReference>
<dbReference type="InterPro" id="IPR017937">
    <property type="entry name" value="Thioredoxin_CS"/>
</dbReference>
<keyword evidence="4 9" id="KW-1015">Disulfide bond</keyword>
<evidence type="ECO:0000256" key="4">
    <source>
        <dbReference type="ARBA" id="ARBA00023157"/>
    </source>
</evidence>
<organism evidence="11 12">
    <name type="scientific">Aeromonas veronii</name>
    <dbReference type="NCBI Taxonomy" id="654"/>
    <lineage>
        <taxon>Bacteria</taxon>
        <taxon>Pseudomonadati</taxon>
        <taxon>Pseudomonadota</taxon>
        <taxon>Gammaproteobacteria</taxon>
        <taxon>Aeromonadales</taxon>
        <taxon>Aeromonadaceae</taxon>
        <taxon>Aeromonas</taxon>
    </lineage>
</organism>
<comment type="caution">
    <text evidence="11">The sequence shown here is derived from an EMBL/GenBank/DDBJ whole genome shotgun (WGS) entry which is preliminary data.</text>
</comment>
<feature type="domain" description="Thioredoxin" evidence="10">
    <location>
        <begin position="1"/>
        <end position="107"/>
    </location>
</feature>
<dbReference type="PRINTS" id="PR00421">
    <property type="entry name" value="THIOREDOXIN"/>
</dbReference>
<dbReference type="PROSITE" id="PS00194">
    <property type="entry name" value="THIOREDOXIN_1"/>
    <property type="match status" value="1"/>
</dbReference>
<evidence type="ECO:0000256" key="8">
    <source>
        <dbReference type="PIRSR" id="PIRSR000077-1"/>
    </source>
</evidence>
<sequence>MSNIIKATSAEHCKEQMKSGIVILDFYADWCGPCKILSPVLEQISEEYLDKVRVIKVDVDNDELKPLVTAHRVRGIPTLVFLKDGEVVSTVNGITSKQNIIDKFENL</sequence>
<evidence type="ECO:0000256" key="5">
    <source>
        <dbReference type="ARBA" id="ARBA00023284"/>
    </source>
</evidence>
<dbReference type="Pfam" id="PF00085">
    <property type="entry name" value="Thioredoxin"/>
    <property type="match status" value="1"/>
</dbReference>
<feature type="active site" description="Nucleophile" evidence="8">
    <location>
        <position position="31"/>
    </location>
</feature>
<evidence type="ECO:0000256" key="7">
    <source>
        <dbReference type="PIRNR" id="PIRNR000077"/>
    </source>
</evidence>
<keyword evidence="2" id="KW-0813">Transport</keyword>
<keyword evidence="5 9" id="KW-0676">Redox-active center</keyword>
<dbReference type="NCBIfam" id="TIGR01068">
    <property type="entry name" value="thioredoxin"/>
    <property type="match status" value="1"/>
</dbReference>
<dbReference type="InterPro" id="IPR005746">
    <property type="entry name" value="Thioredoxin"/>
</dbReference>
<accession>A0A2T4MZA3</accession>
<keyword evidence="3" id="KW-0249">Electron transport</keyword>
<dbReference type="PIRSF" id="PIRSF000077">
    <property type="entry name" value="Thioredoxin"/>
    <property type="match status" value="1"/>
</dbReference>
<dbReference type="InterPro" id="IPR036249">
    <property type="entry name" value="Thioredoxin-like_sf"/>
</dbReference>
<proteinExistence type="inferred from homology"/>
<evidence type="ECO:0000313" key="11">
    <source>
        <dbReference type="EMBL" id="PTH79894.1"/>
    </source>
</evidence>
<dbReference type="RefSeq" id="WP_107684063.1">
    <property type="nucleotide sequence ID" value="NZ_PZKL01000038.1"/>
</dbReference>
<dbReference type="InterPro" id="IPR013766">
    <property type="entry name" value="Thioredoxin_domain"/>
</dbReference>
<name>A0A2T4MZA3_AERVE</name>
<evidence type="ECO:0000313" key="12">
    <source>
        <dbReference type="Proteomes" id="UP000241986"/>
    </source>
</evidence>
<comment type="similarity">
    <text evidence="1 7">Belongs to the thioredoxin family.</text>
</comment>
<dbReference type="CDD" id="cd02947">
    <property type="entry name" value="TRX_family"/>
    <property type="match status" value="1"/>
</dbReference>
<protein>
    <recommendedName>
        <fullName evidence="6 7">Thioredoxin</fullName>
    </recommendedName>
</protein>
<dbReference type="Gene3D" id="3.40.30.10">
    <property type="entry name" value="Glutaredoxin"/>
    <property type="match status" value="1"/>
</dbReference>
<dbReference type="EMBL" id="PZKL01000038">
    <property type="protein sequence ID" value="PTH79894.1"/>
    <property type="molecule type" value="Genomic_DNA"/>
</dbReference>
<evidence type="ECO:0000256" key="9">
    <source>
        <dbReference type="PIRSR" id="PIRSR000077-4"/>
    </source>
</evidence>
<feature type="site" description="Contributes to redox potential value" evidence="8">
    <location>
        <position position="33"/>
    </location>
</feature>
<evidence type="ECO:0000256" key="3">
    <source>
        <dbReference type="ARBA" id="ARBA00022982"/>
    </source>
</evidence>
<dbReference type="GO" id="GO:0015035">
    <property type="term" value="F:protein-disulfide reductase activity"/>
    <property type="evidence" value="ECO:0007669"/>
    <property type="project" value="UniProtKB-UniRule"/>
</dbReference>
<dbReference type="PANTHER" id="PTHR45663:SF11">
    <property type="entry name" value="GEO12009P1"/>
    <property type="match status" value="1"/>
</dbReference>
<feature type="disulfide bond" description="Redox-active" evidence="9">
    <location>
        <begin position="31"/>
        <end position="34"/>
    </location>
</feature>
<evidence type="ECO:0000256" key="6">
    <source>
        <dbReference type="NCBIfam" id="TIGR01068"/>
    </source>
</evidence>
<evidence type="ECO:0000259" key="10">
    <source>
        <dbReference type="PROSITE" id="PS51352"/>
    </source>
</evidence>
<dbReference type="SUPFAM" id="SSF52833">
    <property type="entry name" value="Thioredoxin-like"/>
    <property type="match status" value="1"/>
</dbReference>
<dbReference type="AlphaFoldDB" id="A0A2T4MZA3"/>
<evidence type="ECO:0000256" key="1">
    <source>
        <dbReference type="ARBA" id="ARBA00008987"/>
    </source>
</evidence>
<feature type="active site" description="Nucleophile" evidence="8">
    <location>
        <position position="34"/>
    </location>
</feature>
<dbReference type="PROSITE" id="PS51352">
    <property type="entry name" value="THIOREDOXIN_2"/>
    <property type="match status" value="1"/>
</dbReference>
<feature type="site" description="Contributes to redox potential value" evidence="8">
    <location>
        <position position="32"/>
    </location>
</feature>
<dbReference type="Proteomes" id="UP000241986">
    <property type="component" value="Unassembled WGS sequence"/>
</dbReference>
<reference evidence="11 12" key="1">
    <citation type="submission" date="2018-03" db="EMBL/GenBank/DDBJ databases">
        <title>Aeromonas veronii whole genome sequencing and analysis.</title>
        <authorList>
            <person name="Xie H."/>
            <person name="Liu T."/>
            <person name="Wang K."/>
        </authorList>
    </citation>
    <scope>NUCLEOTIDE SEQUENCE [LARGE SCALE GENOMIC DNA]</scope>
    <source>
        <strain evidence="11 12">XH.VA.1</strain>
    </source>
</reference>
<gene>
    <name evidence="11" type="primary">trxA</name>
    <name evidence="11" type="ORF">DAA48_16645</name>
</gene>